<keyword evidence="3" id="KW-1185">Reference proteome</keyword>
<dbReference type="InterPro" id="IPR037523">
    <property type="entry name" value="VOC_core"/>
</dbReference>
<dbReference type="AlphaFoldDB" id="A0A4Y9FWT5"/>
<dbReference type="PANTHER" id="PTHR33993">
    <property type="entry name" value="GLYOXALASE-RELATED"/>
    <property type="match status" value="1"/>
</dbReference>
<dbReference type="RefSeq" id="WP_135113632.1">
    <property type="nucleotide sequence ID" value="NZ_BAAANG010000003.1"/>
</dbReference>
<dbReference type="EMBL" id="SPQB01000006">
    <property type="protein sequence ID" value="TFU33735.1"/>
    <property type="molecule type" value="Genomic_DNA"/>
</dbReference>
<dbReference type="Proteomes" id="UP000298358">
    <property type="component" value="Unassembled WGS sequence"/>
</dbReference>
<comment type="caution">
    <text evidence="2">The sequence shown here is derived from an EMBL/GenBank/DDBJ whole genome shotgun (WGS) entry which is preliminary data.</text>
</comment>
<gene>
    <name evidence="2" type="ORF">E4U02_04625</name>
</gene>
<proteinExistence type="predicted"/>
<dbReference type="Gene3D" id="3.10.180.10">
    <property type="entry name" value="2,3-Dihydroxybiphenyl 1,2-Dioxygenase, domain 1"/>
    <property type="match status" value="1"/>
</dbReference>
<dbReference type="InterPro" id="IPR004360">
    <property type="entry name" value="Glyas_Fos-R_dOase_dom"/>
</dbReference>
<dbReference type="InterPro" id="IPR052164">
    <property type="entry name" value="Anthracycline_SecMetBiosynth"/>
</dbReference>
<accession>A0A4Y9FWT5</accession>
<dbReference type="InterPro" id="IPR029068">
    <property type="entry name" value="Glyas_Bleomycin-R_OHBP_Dase"/>
</dbReference>
<dbReference type="OrthoDB" id="9793039at2"/>
<dbReference type="CDD" id="cd07247">
    <property type="entry name" value="SgaA_N_like"/>
    <property type="match status" value="1"/>
</dbReference>
<protein>
    <submittedName>
        <fullName evidence="2">VOC family protein</fullName>
    </submittedName>
</protein>
<reference evidence="2 3" key="1">
    <citation type="submission" date="2019-03" db="EMBL/GenBank/DDBJ databases">
        <title>Diversity of the mouse oral microbiome.</title>
        <authorList>
            <person name="Joseph S."/>
            <person name="Aduse-Opoku J."/>
            <person name="Curtis M."/>
            <person name="Wade W."/>
            <person name="Hashim A."/>
        </authorList>
    </citation>
    <scope>NUCLEOTIDE SEQUENCE [LARGE SCALE GENOMIC DNA]</scope>
    <source>
        <strain evidence="2 3">P1012</strain>
    </source>
</reference>
<name>A0A4Y9FWT5_9MICO</name>
<dbReference type="SUPFAM" id="SSF54593">
    <property type="entry name" value="Glyoxalase/Bleomycin resistance protein/Dihydroxybiphenyl dioxygenase"/>
    <property type="match status" value="1"/>
</dbReference>
<organism evidence="2 3">
    <name type="scientific">Microbacterium paludicola</name>
    <dbReference type="NCBI Taxonomy" id="300019"/>
    <lineage>
        <taxon>Bacteria</taxon>
        <taxon>Bacillati</taxon>
        <taxon>Actinomycetota</taxon>
        <taxon>Actinomycetes</taxon>
        <taxon>Micrococcales</taxon>
        <taxon>Microbacteriaceae</taxon>
        <taxon>Microbacterium</taxon>
    </lineage>
</organism>
<sequence>MAHGDVTHLEIPVNDLESAKDFYADLFGWEISAPPGFEEYPMWQNPNKISGGALTPREDGFTQPRSIVEVDSIDDTLAKVTANGGKVLKEREAITETSWWALFEDPDGNVLGLFEGSMEG</sequence>
<dbReference type="PROSITE" id="PS51819">
    <property type="entry name" value="VOC"/>
    <property type="match status" value="1"/>
</dbReference>
<evidence type="ECO:0000313" key="3">
    <source>
        <dbReference type="Proteomes" id="UP000298358"/>
    </source>
</evidence>
<evidence type="ECO:0000313" key="2">
    <source>
        <dbReference type="EMBL" id="TFU33735.1"/>
    </source>
</evidence>
<feature type="domain" description="VOC" evidence="1">
    <location>
        <begin position="5"/>
        <end position="116"/>
    </location>
</feature>
<dbReference type="Pfam" id="PF00903">
    <property type="entry name" value="Glyoxalase"/>
    <property type="match status" value="1"/>
</dbReference>
<evidence type="ECO:0000259" key="1">
    <source>
        <dbReference type="PROSITE" id="PS51819"/>
    </source>
</evidence>